<dbReference type="AlphaFoldDB" id="A0A1Q6A1D7"/>
<feature type="domain" description="Methyltransferase type 11" evidence="1">
    <location>
        <begin position="36"/>
        <end position="124"/>
    </location>
</feature>
<dbReference type="Gene3D" id="3.40.50.150">
    <property type="entry name" value="Vaccinia Virus protein VP39"/>
    <property type="match status" value="1"/>
</dbReference>
<organism evidence="2 3">
    <name type="scientific">Mucilaginibacter polytrichastri</name>
    <dbReference type="NCBI Taxonomy" id="1302689"/>
    <lineage>
        <taxon>Bacteria</taxon>
        <taxon>Pseudomonadati</taxon>
        <taxon>Bacteroidota</taxon>
        <taxon>Sphingobacteriia</taxon>
        <taxon>Sphingobacteriales</taxon>
        <taxon>Sphingobacteriaceae</taxon>
        <taxon>Mucilaginibacter</taxon>
    </lineage>
</organism>
<dbReference type="STRING" id="1302689.RG47T_3288"/>
<dbReference type="CDD" id="cd02440">
    <property type="entry name" value="AdoMet_MTases"/>
    <property type="match status" value="1"/>
</dbReference>
<dbReference type="InterPro" id="IPR013216">
    <property type="entry name" value="Methyltransf_11"/>
</dbReference>
<name>A0A1Q6A1D7_9SPHI</name>
<dbReference type="Pfam" id="PF08241">
    <property type="entry name" value="Methyltransf_11"/>
    <property type="match status" value="1"/>
</dbReference>
<reference evidence="2 3" key="1">
    <citation type="submission" date="2016-11" db="EMBL/GenBank/DDBJ databases">
        <title>Whole Genome Sequencing of Mucilaginibacter polytrichastri RG4-7(T) isolated from the moss sample.</title>
        <authorList>
            <person name="Li Y."/>
        </authorList>
    </citation>
    <scope>NUCLEOTIDE SEQUENCE [LARGE SCALE GENOMIC DNA]</scope>
    <source>
        <strain evidence="2 3">RG4-7</strain>
    </source>
</reference>
<evidence type="ECO:0000313" key="2">
    <source>
        <dbReference type="EMBL" id="OKS87825.1"/>
    </source>
</evidence>
<dbReference type="OrthoDB" id="9789123at2"/>
<accession>A0A1Q6A1D7</accession>
<proteinExistence type="predicted"/>
<dbReference type="RefSeq" id="WP_074490374.1">
    <property type="nucleotide sequence ID" value="NZ_FPAM01000024.1"/>
</dbReference>
<evidence type="ECO:0000313" key="3">
    <source>
        <dbReference type="Proteomes" id="UP000186720"/>
    </source>
</evidence>
<dbReference type="PANTHER" id="PTHR43861:SF1">
    <property type="entry name" value="TRANS-ACONITATE 2-METHYLTRANSFERASE"/>
    <property type="match status" value="1"/>
</dbReference>
<comment type="caution">
    <text evidence="2">The sequence shown here is derived from an EMBL/GenBank/DDBJ whole genome shotgun (WGS) entry which is preliminary data.</text>
</comment>
<protein>
    <recommendedName>
        <fullName evidence="1">Methyltransferase type 11 domain-containing protein</fullName>
    </recommendedName>
</protein>
<dbReference type="InterPro" id="IPR029063">
    <property type="entry name" value="SAM-dependent_MTases_sf"/>
</dbReference>
<evidence type="ECO:0000259" key="1">
    <source>
        <dbReference type="Pfam" id="PF08241"/>
    </source>
</evidence>
<dbReference type="EMBL" id="MPPL01000001">
    <property type="protein sequence ID" value="OKS87825.1"/>
    <property type="molecule type" value="Genomic_DNA"/>
</dbReference>
<dbReference type="GO" id="GO:0008757">
    <property type="term" value="F:S-adenosylmethionine-dependent methyltransferase activity"/>
    <property type="evidence" value="ECO:0007669"/>
    <property type="project" value="InterPro"/>
</dbReference>
<dbReference type="PANTHER" id="PTHR43861">
    <property type="entry name" value="TRANS-ACONITATE 2-METHYLTRANSFERASE-RELATED"/>
    <property type="match status" value="1"/>
</dbReference>
<dbReference type="Proteomes" id="UP000186720">
    <property type="component" value="Unassembled WGS sequence"/>
</dbReference>
<gene>
    <name evidence="2" type="ORF">RG47T_3288</name>
</gene>
<sequence length="252" mass="28610">MNWNADLYDQKHAFVYQFGENVVELLDVKPGERIHDVGCGTGYLTRQIKNLGADVVGTDYSPEMIAQAQKLYPEVKFAVADAGNHQFIEPFDAVFSNAALHWVKNQDGMIASVYNSLKPGGRFVAEMGGKGNVDKLLAATQSTLAKYGYHEQAKINQWYFPSLGEYASRLESHGFRVTFASHFDRKTPLQDGAQGVAKWIEMFGSVYFKDIPEQDKQQILAEITEILRPYYDENGQWYADYKRLRFIAVKEI</sequence>
<keyword evidence="3" id="KW-1185">Reference proteome</keyword>
<dbReference type="SUPFAM" id="SSF53335">
    <property type="entry name" value="S-adenosyl-L-methionine-dependent methyltransferases"/>
    <property type="match status" value="1"/>
</dbReference>